<feature type="coiled-coil region" evidence="1">
    <location>
        <begin position="341"/>
        <end position="368"/>
    </location>
</feature>
<dbReference type="GO" id="GO:0010073">
    <property type="term" value="P:meristem maintenance"/>
    <property type="evidence" value="ECO:0007669"/>
    <property type="project" value="InterPro"/>
</dbReference>
<dbReference type="InterPro" id="IPR019557">
    <property type="entry name" value="AminoTfrase-like_pln_mobile"/>
</dbReference>
<accession>A0A7J7L520</accession>
<organism evidence="3 4">
    <name type="scientific">Kingdonia uniflora</name>
    <dbReference type="NCBI Taxonomy" id="39325"/>
    <lineage>
        <taxon>Eukaryota</taxon>
        <taxon>Viridiplantae</taxon>
        <taxon>Streptophyta</taxon>
        <taxon>Embryophyta</taxon>
        <taxon>Tracheophyta</taxon>
        <taxon>Spermatophyta</taxon>
        <taxon>Magnoliopsida</taxon>
        <taxon>Ranunculales</taxon>
        <taxon>Circaeasteraceae</taxon>
        <taxon>Kingdonia</taxon>
    </lineage>
</organism>
<dbReference type="PANTHER" id="PTHR46033:SF1">
    <property type="entry name" value="PROTEIN MAIN-LIKE 2"/>
    <property type="match status" value="1"/>
</dbReference>
<feature type="domain" description="Aminotransferase-like plant mobile" evidence="2">
    <location>
        <begin position="120"/>
        <end position="161"/>
    </location>
</feature>
<dbReference type="AlphaFoldDB" id="A0A7J7L520"/>
<keyword evidence="1" id="KW-0175">Coiled coil</keyword>
<keyword evidence="4" id="KW-1185">Reference proteome</keyword>
<evidence type="ECO:0000313" key="4">
    <source>
        <dbReference type="Proteomes" id="UP000541444"/>
    </source>
</evidence>
<sequence length="469" mass="54101">MGGWGRRCIVITTGAGVRHLGKTQRYTMNEKVSPTASYRRKKELAREGDLVTYKRKRKTINPGTVVPPNTVDTANEGEKLLIRVHHHQSMWDLIKEPQVVQDFVKLKGLDRIGAISYNYYNFALISAFVEHWQPETNSFHFKWGEMTPTLDDDLNAFKSLKAEGVENSLSLRKLKEYYAYKLEKSFLFPTKKGTNVSAYYFYLFAKDKVVKNWSWGSAVLAHMYYNLGAISRDDGRQFTCCTTLLEHHEHASLSPNAYGTIQTRGVSDSFDQQITALNDQLQKLKEDKEKESEANINLRDTLKEKLAMLQSHQPVLDTPLAKKYEDLLAAHEDVKKKLIVKKDFRHKLVNAEERMKSLEANNNEWVLVSEGMGDMGDPTFEELFEQNEKFFTIAQQGPKGDYQEDLFSTMVTLENVVIARRKKMSKKIQEFLFQLWTKYLVDVRGVEISDNNSGFRVTAAIQHQSKHRF</sequence>
<feature type="coiled-coil region" evidence="1">
    <location>
        <begin position="267"/>
        <end position="301"/>
    </location>
</feature>
<name>A0A7J7L520_9MAGN</name>
<evidence type="ECO:0000259" key="2">
    <source>
        <dbReference type="Pfam" id="PF10536"/>
    </source>
</evidence>
<protein>
    <recommendedName>
        <fullName evidence="2">Aminotransferase-like plant mobile domain-containing protein</fullName>
    </recommendedName>
</protein>
<proteinExistence type="predicted"/>
<dbReference type="EMBL" id="JACGCM010002630">
    <property type="protein sequence ID" value="KAF6137700.1"/>
    <property type="molecule type" value="Genomic_DNA"/>
</dbReference>
<dbReference type="InterPro" id="IPR044824">
    <property type="entry name" value="MAIN-like"/>
</dbReference>
<reference evidence="3 4" key="1">
    <citation type="journal article" date="2020" name="IScience">
        <title>Genome Sequencing of the Endangered Kingdonia uniflora (Circaeasteraceae, Ranunculales) Reveals Potential Mechanisms of Evolutionary Specialization.</title>
        <authorList>
            <person name="Sun Y."/>
            <person name="Deng T."/>
            <person name="Zhang A."/>
            <person name="Moore M.J."/>
            <person name="Landis J.B."/>
            <person name="Lin N."/>
            <person name="Zhang H."/>
            <person name="Zhang X."/>
            <person name="Huang J."/>
            <person name="Zhang X."/>
            <person name="Sun H."/>
            <person name="Wang H."/>
        </authorList>
    </citation>
    <scope>NUCLEOTIDE SEQUENCE [LARGE SCALE GENOMIC DNA]</scope>
    <source>
        <strain evidence="3">TB1705</strain>
        <tissue evidence="3">Leaf</tissue>
    </source>
</reference>
<dbReference type="Proteomes" id="UP000541444">
    <property type="component" value="Unassembled WGS sequence"/>
</dbReference>
<gene>
    <name evidence="3" type="ORF">GIB67_023634</name>
</gene>
<dbReference type="PANTHER" id="PTHR46033">
    <property type="entry name" value="PROTEIN MAIN-LIKE 2"/>
    <property type="match status" value="1"/>
</dbReference>
<evidence type="ECO:0000256" key="1">
    <source>
        <dbReference type="SAM" id="Coils"/>
    </source>
</evidence>
<evidence type="ECO:0000313" key="3">
    <source>
        <dbReference type="EMBL" id="KAF6137700.1"/>
    </source>
</evidence>
<dbReference type="Pfam" id="PF10536">
    <property type="entry name" value="PMD"/>
    <property type="match status" value="1"/>
</dbReference>
<comment type="caution">
    <text evidence="3">The sequence shown here is derived from an EMBL/GenBank/DDBJ whole genome shotgun (WGS) entry which is preliminary data.</text>
</comment>